<dbReference type="PANTHER" id="PTHR46268:SF15">
    <property type="entry name" value="UNIVERSAL STRESS PROTEIN HP_0031"/>
    <property type="match status" value="1"/>
</dbReference>
<protein>
    <recommendedName>
        <fullName evidence="2">Universal stress protein</fullName>
    </recommendedName>
</protein>
<evidence type="ECO:0000259" key="3">
    <source>
        <dbReference type="Pfam" id="PF00582"/>
    </source>
</evidence>
<dbReference type="RefSeq" id="WP_186405618.1">
    <property type="nucleotide sequence ID" value="NZ_FLQX01000015.1"/>
</dbReference>
<dbReference type="Pfam" id="PF00582">
    <property type="entry name" value="Usp"/>
    <property type="match status" value="1"/>
</dbReference>
<dbReference type="Gene3D" id="3.40.50.620">
    <property type="entry name" value="HUPs"/>
    <property type="match status" value="1"/>
</dbReference>
<sequence>MFKHILVPTDGSELSQETARRAVSFAKEAGARITAFYAKPEYPVTYYGEGALIDPTTPEKFAELAEQQAQQTLDFVVSLCGDAKVEVDRLSITSDVPYQAIIDGATQAGCDLIFMASHGRRGFTALLLGSETNKVLTHSKIPVLVYR</sequence>
<gene>
    <name evidence="4" type="ORF">ACCAA_1110020</name>
</gene>
<dbReference type="PANTHER" id="PTHR46268">
    <property type="entry name" value="STRESS RESPONSE PROTEIN NHAX"/>
    <property type="match status" value="1"/>
</dbReference>
<evidence type="ECO:0000256" key="2">
    <source>
        <dbReference type="PIRNR" id="PIRNR006276"/>
    </source>
</evidence>
<feature type="domain" description="UspA" evidence="3">
    <location>
        <begin position="1"/>
        <end position="147"/>
    </location>
</feature>
<evidence type="ECO:0000256" key="1">
    <source>
        <dbReference type="ARBA" id="ARBA00008791"/>
    </source>
</evidence>
<evidence type="ECO:0000313" key="5">
    <source>
        <dbReference type="Proteomes" id="UP000199169"/>
    </source>
</evidence>
<reference evidence="4 5" key="1">
    <citation type="submission" date="2016-06" db="EMBL/GenBank/DDBJ databases">
        <authorList>
            <person name="Kjaerup R.B."/>
            <person name="Dalgaard T.S."/>
            <person name="Juul-Madsen H.R."/>
        </authorList>
    </citation>
    <scope>NUCLEOTIDE SEQUENCE [LARGE SCALE GENOMIC DNA]</scope>
    <source>
        <strain evidence="4">3</strain>
    </source>
</reference>
<dbReference type="Proteomes" id="UP000199169">
    <property type="component" value="Unassembled WGS sequence"/>
</dbReference>
<proteinExistence type="inferred from homology"/>
<dbReference type="InterPro" id="IPR014729">
    <property type="entry name" value="Rossmann-like_a/b/a_fold"/>
</dbReference>
<dbReference type="SUPFAM" id="SSF52402">
    <property type="entry name" value="Adenine nucleotide alpha hydrolases-like"/>
    <property type="match status" value="1"/>
</dbReference>
<dbReference type="InterPro" id="IPR006016">
    <property type="entry name" value="UspA"/>
</dbReference>
<accession>A0A1A8XIF9</accession>
<comment type="similarity">
    <text evidence="1 2">Belongs to the universal stress protein A family.</text>
</comment>
<comment type="subcellular location">
    <subcellularLocation>
        <location evidence="2">Cytoplasm</location>
    </subcellularLocation>
</comment>
<dbReference type="EMBL" id="FLQX01000015">
    <property type="protein sequence ID" value="SBT03728.1"/>
    <property type="molecule type" value="Genomic_DNA"/>
</dbReference>
<dbReference type="InterPro" id="IPR006015">
    <property type="entry name" value="Universal_stress_UspA"/>
</dbReference>
<keyword evidence="5" id="KW-1185">Reference proteome</keyword>
<evidence type="ECO:0000313" key="4">
    <source>
        <dbReference type="EMBL" id="SBT03728.1"/>
    </source>
</evidence>
<dbReference type="PIRSF" id="PIRSF006276">
    <property type="entry name" value="UspA"/>
    <property type="match status" value="1"/>
</dbReference>
<dbReference type="STRING" id="1860102.ACCAA_1110020"/>
<dbReference type="AlphaFoldDB" id="A0A1A8XIF9"/>
<name>A0A1A8XIF9_9PROT</name>
<keyword evidence="2" id="KW-0963">Cytoplasm</keyword>
<dbReference type="PRINTS" id="PR01438">
    <property type="entry name" value="UNVRSLSTRESS"/>
</dbReference>
<dbReference type="GO" id="GO:0005737">
    <property type="term" value="C:cytoplasm"/>
    <property type="evidence" value="ECO:0007669"/>
    <property type="project" value="UniProtKB-SubCell"/>
</dbReference>
<dbReference type="CDD" id="cd00293">
    <property type="entry name" value="USP-like"/>
    <property type="match status" value="1"/>
</dbReference>
<organism evidence="4 5">
    <name type="scientific">Candidatus Accumulibacter aalborgensis</name>
    <dbReference type="NCBI Taxonomy" id="1860102"/>
    <lineage>
        <taxon>Bacteria</taxon>
        <taxon>Pseudomonadati</taxon>
        <taxon>Pseudomonadota</taxon>
        <taxon>Betaproteobacteria</taxon>
        <taxon>Candidatus Accumulibacter</taxon>
    </lineage>
</organism>